<dbReference type="EC" id="3.1.1.11" evidence="5 16"/>
<name>A0AAE1YEU5_9LAMI</name>
<evidence type="ECO:0000256" key="14">
    <source>
        <dbReference type="ARBA" id="ARBA00057335"/>
    </source>
</evidence>
<evidence type="ECO:0000256" key="2">
    <source>
        <dbReference type="ARBA" id="ARBA00005184"/>
    </source>
</evidence>
<dbReference type="GO" id="GO:0030599">
    <property type="term" value="F:pectinesterase activity"/>
    <property type="evidence" value="ECO:0007669"/>
    <property type="project" value="UniProtKB-UniRule"/>
</dbReference>
<dbReference type="AlphaFoldDB" id="A0AAE1YEU5"/>
<comment type="function">
    <text evidence="14">Acts in the modification of cell walls via demethylesterification of cell wall pectin.</text>
</comment>
<dbReference type="InterPro" id="IPR012334">
    <property type="entry name" value="Pectin_lyas_fold"/>
</dbReference>
<evidence type="ECO:0000256" key="15">
    <source>
        <dbReference type="PROSITE-ProRule" id="PRU10040"/>
    </source>
</evidence>
<sequence length="603" mass="67111">MDSSKSAKVDGTDEPGTVKSHESVKVFESVKNDEFEEEEYRRKTRKRLIIIAVSSVILVLIVIGAIIGILVPMRTKNIPSSLSIKNRDPIRAICNSTLYQDSCYSSIHSVQMSSSKNSGSEPDSPEEIFVLSLQVTLNELVTLKSSVSKRLISFRKNNKNDSITQNALDNCENLIQDAINQVNMSMSSTQQDRFSAYAVSDIRTWLSTAITDQQTCLDGLTEFENISVSLQEEMKALMENATEFTSNSLAIISNIFTIIREFQVNQAHRKLLQENSSTLWMHRRLLKAEVVNLSPNLTVAKDGSGDYRTISEAVNAVPKRSNDRFLIHVKEGEYEEQVMVDSDSWNVMIYGDGMNKTIVSDSLNHADGVATYNSGTLIAEGRGFIARDIGIKNTAGPAKLQAVALRSSSDKSIFYRCSIDGYQDTLYVHANRQFFGDCLITGTIDFIFGNAAAVFQNCSIQPRQPGPGQYNTVTAQSKSDPNQNTGISIQQCSISPSGNLTAQTFLGRPWNDYSTTVVMETDIQGIIDPAGWIPWEPGREAPDTIFYAEYKNTGPGSVLNQRVMWPGFRPNITEEEAEKFYVEPFIQGDQWLVRADVEHDSHT</sequence>
<dbReference type="InterPro" id="IPR000070">
    <property type="entry name" value="Pectinesterase_cat"/>
</dbReference>
<dbReference type="EMBL" id="JACGWO010000004">
    <property type="protein sequence ID" value="KAK4428768.1"/>
    <property type="molecule type" value="Genomic_DNA"/>
</dbReference>
<evidence type="ECO:0000256" key="18">
    <source>
        <dbReference type="SAM" id="Phobius"/>
    </source>
</evidence>
<proteinExistence type="inferred from homology"/>
<dbReference type="PANTHER" id="PTHR31707">
    <property type="entry name" value="PECTINESTERASE"/>
    <property type="match status" value="1"/>
</dbReference>
<dbReference type="CDD" id="cd15798">
    <property type="entry name" value="PMEI-like_3"/>
    <property type="match status" value="1"/>
</dbReference>
<feature type="transmembrane region" description="Helical" evidence="18">
    <location>
        <begin position="48"/>
        <end position="71"/>
    </location>
</feature>
<dbReference type="SUPFAM" id="SSF101148">
    <property type="entry name" value="Plant invertase/pectin methylesterase inhibitor"/>
    <property type="match status" value="1"/>
</dbReference>
<feature type="domain" description="Pectinesterase inhibitor" evidence="19">
    <location>
        <begin position="85"/>
        <end position="251"/>
    </location>
</feature>
<evidence type="ECO:0000256" key="16">
    <source>
        <dbReference type="RuleBase" id="RU000589"/>
    </source>
</evidence>
<evidence type="ECO:0000256" key="11">
    <source>
        <dbReference type="ARBA" id="ARBA00023180"/>
    </source>
</evidence>
<keyword evidence="18" id="KW-0472">Membrane</keyword>
<keyword evidence="6" id="KW-0134">Cell wall</keyword>
<gene>
    <name evidence="20" type="ORF">Salat_1176700</name>
</gene>
<comment type="pathway">
    <text evidence="2 16">Glycan metabolism; pectin degradation; 2-dehydro-3-deoxy-D-gluconate from pectin: step 1/5.</text>
</comment>
<dbReference type="Gene3D" id="2.160.20.10">
    <property type="entry name" value="Single-stranded right-handed beta-helix, Pectin lyase-like"/>
    <property type="match status" value="1"/>
</dbReference>
<evidence type="ECO:0000256" key="12">
    <source>
        <dbReference type="ARBA" id="ARBA00023316"/>
    </source>
</evidence>
<dbReference type="InterPro" id="IPR006501">
    <property type="entry name" value="Pectinesterase_inhib_dom"/>
</dbReference>
<evidence type="ECO:0000256" key="13">
    <source>
        <dbReference type="ARBA" id="ARBA00047928"/>
    </source>
</evidence>
<evidence type="ECO:0000256" key="5">
    <source>
        <dbReference type="ARBA" id="ARBA00013229"/>
    </source>
</evidence>
<reference evidence="20" key="2">
    <citation type="journal article" date="2024" name="Plant">
        <title>Genomic evolution and insights into agronomic trait innovations of Sesamum species.</title>
        <authorList>
            <person name="Miao H."/>
            <person name="Wang L."/>
            <person name="Qu L."/>
            <person name="Liu H."/>
            <person name="Sun Y."/>
            <person name="Le M."/>
            <person name="Wang Q."/>
            <person name="Wei S."/>
            <person name="Zheng Y."/>
            <person name="Lin W."/>
            <person name="Duan Y."/>
            <person name="Cao H."/>
            <person name="Xiong S."/>
            <person name="Wang X."/>
            <person name="Wei L."/>
            <person name="Li C."/>
            <person name="Ma Q."/>
            <person name="Ju M."/>
            <person name="Zhao R."/>
            <person name="Li G."/>
            <person name="Mu C."/>
            <person name="Tian Q."/>
            <person name="Mei H."/>
            <person name="Zhang T."/>
            <person name="Gao T."/>
            <person name="Zhang H."/>
        </authorList>
    </citation>
    <scope>NUCLEOTIDE SEQUENCE</scope>
    <source>
        <strain evidence="20">3651</strain>
    </source>
</reference>
<dbReference type="InterPro" id="IPR011050">
    <property type="entry name" value="Pectin_lyase_fold/virulence"/>
</dbReference>
<evidence type="ECO:0000313" key="21">
    <source>
        <dbReference type="Proteomes" id="UP001293254"/>
    </source>
</evidence>
<dbReference type="InterPro" id="IPR033131">
    <property type="entry name" value="Pectinesterase_Asp_AS"/>
</dbReference>
<dbReference type="FunFam" id="2.160.20.10:FF:000001">
    <property type="entry name" value="Pectinesterase"/>
    <property type="match status" value="1"/>
</dbReference>
<dbReference type="SUPFAM" id="SSF51126">
    <property type="entry name" value="Pectin lyase-like"/>
    <property type="match status" value="1"/>
</dbReference>
<evidence type="ECO:0000256" key="3">
    <source>
        <dbReference type="ARBA" id="ARBA00006027"/>
    </source>
</evidence>
<comment type="similarity">
    <text evidence="4">In the C-terminal section; belongs to the pectinesterase family.</text>
</comment>
<dbReference type="GO" id="GO:0004857">
    <property type="term" value="F:enzyme inhibitor activity"/>
    <property type="evidence" value="ECO:0007669"/>
    <property type="project" value="InterPro"/>
</dbReference>
<feature type="region of interest" description="Disordered" evidence="17">
    <location>
        <begin position="1"/>
        <end position="21"/>
    </location>
</feature>
<evidence type="ECO:0000256" key="4">
    <source>
        <dbReference type="ARBA" id="ARBA00007786"/>
    </source>
</evidence>
<evidence type="ECO:0000259" key="19">
    <source>
        <dbReference type="SMART" id="SM00856"/>
    </source>
</evidence>
<comment type="similarity">
    <text evidence="3">In the N-terminal section; belongs to the PMEI family.</text>
</comment>
<keyword evidence="21" id="KW-1185">Reference proteome</keyword>
<evidence type="ECO:0000256" key="6">
    <source>
        <dbReference type="ARBA" id="ARBA00022512"/>
    </source>
</evidence>
<comment type="subcellular location">
    <subcellularLocation>
        <location evidence="1">Secreted</location>
        <location evidence="1">Cell wall</location>
    </subcellularLocation>
</comment>
<dbReference type="SMART" id="SM00856">
    <property type="entry name" value="PMEI"/>
    <property type="match status" value="1"/>
</dbReference>
<keyword evidence="18" id="KW-1133">Transmembrane helix</keyword>
<comment type="catalytic activity">
    <reaction evidence="13 16">
        <text>[(1-&gt;4)-alpha-D-galacturonosyl methyl ester](n) + n H2O = [(1-&gt;4)-alpha-D-galacturonosyl](n) + n methanol + n H(+)</text>
        <dbReference type="Rhea" id="RHEA:22380"/>
        <dbReference type="Rhea" id="RHEA-COMP:14570"/>
        <dbReference type="Rhea" id="RHEA-COMP:14573"/>
        <dbReference type="ChEBI" id="CHEBI:15377"/>
        <dbReference type="ChEBI" id="CHEBI:15378"/>
        <dbReference type="ChEBI" id="CHEBI:17790"/>
        <dbReference type="ChEBI" id="CHEBI:140522"/>
        <dbReference type="ChEBI" id="CHEBI:140523"/>
        <dbReference type="EC" id="3.1.1.11"/>
    </reaction>
</comment>
<dbReference type="Proteomes" id="UP001293254">
    <property type="component" value="Unassembled WGS sequence"/>
</dbReference>
<evidence type="ECO:0000256" key="10">
    <source>
        <dbReference type="ARBA" id="ARBA00023157"/>
    </source>
</evidence>
<accession>A0AAE1YEU5</accession>
<dbReference type="Gene3D" id="1.20.140.40">
    <property type="entry name" value="Invertase/pectin methylesterase inhibitor family protein"/>
    <property type="match status" value="1"/>
</dbReference>
<evidence type="ECO:0000256" key="9">
    <source>
        <dbReference type="ARBA" id="ARBA00023085"/>
    </source>
</evidence>
<keyword evidence="11" id="KW-0325">Glycoprotein</keyword>
<dbReference type="GO" id="GO:0042545">
    <property type="term" value="P:cell wall modification"/>
    <property type="evidence" value="ECO:0007669"/>
    <property type="project" value="UniProtKB-UniRule"/>
</dbReference>
<dbReference type="PROSITE" id="PS00503">
    <property type="entry name" value="PECTINESTERASE_2"/>
    <property type="match status" value="1"/>
</dbReference>
<dbReference type="Pfam" id="PF01095">
    <property type="entry name" value="Pectinesterase"/>
    <property type="match status" value="1"/>
</dbReference>
<evidence type="ECO:0000256" key="1">
    <source>
        <dbReference type="ARBA" id="ARBA00004191"/>
    </source>
</evidence>
<dbReference type="GO" id="GO:0045490">
    <property type="term" value="P:pectin catabolic process"/>
    <property type="evidence" value="ECO:0007669"/>
    <property type="project" value="UniProtKB-UniRule"/>
</dbReference>
<evidence type="ECO:0000256" key="7">
    <source>
        <dbReference type="ARBA" id="ARBA00022525"/>
    </source>
</evidence>
<reference evidence="20" key="1">
    <citation type="submission" date="2020-06" db="EMBL/GenBank/DDBJ databases">
        <authorList>
            <person name="Li T."/>
            <person name="Hu X."/>
            <person name="Zhang T."/>
            <person name="Song X."/>
            <person name="Zhang H."/>
            <person name="Dai N."/>
            <person name="Sheng W."/>
            <person name="Hou X."/>
            <person name="Wei L."/>
        </authorList>
    </citation>
    <scope>NUCLEOTIDE SEQUENCE</scope>
    <source>
        <strain evidence="20">3651</strain>
        <tissue evidence="20">Leaf</tissue>
    </source>
</reference>
<feature type="compositionally biased region" description="Basic and acidic residues" evidence="17">
    <location>
        <begin position="1"/>
        <end position="11"/>
    </location>
</feature>
<dbReference type="Pfam" id="PF04043">
    <property type="entry name" value="PMEI"/>
    <property type="match status" value="1"/>
</dbReference>
<keyword evidence="18" id="KW-0812">Transmembrane</keyword>
<keyword evidence="10" id="KW-1015">Disulfide bond</keyword>
<evidence type="ECO:0000313" key="20">
    <source>
        <dbReference type="EMBL" id="KAK4428768.1"/>
    </source>
</evidence>
<dbReference type="FunFam" id="1.20.140.40:FF:000001">
    <property type="entry name" value="Pectinesterase"/>
    <property type="match status" value="1"/>
</dbReference>
<dbReference type="InterPro" id="IPR035513">
    <property type="entry name" value="Invertase/methylesterase_inhib"/>
</dbReference>
<keyword evidence="12" id="KW-0961">Cell wall biogenesis/degradation</keyword>
<dbReference type="NCBIfam" id="TIGR01614">
    <property type="entry name" value="PME_inhib"/>
    <property type="match status" value="1"/>
</dbReference>
<evidence type="ECO:0000256" key="17">
    <source>
        <dbReference type="SAM" id="MobiDB-lite"/>
    </source>
</evidence>
<evidence type="ECO:0000256" key="8">
    <source>
        <dbReference type="ARBA" id="ARBA00022801"/>
    </source>
</evidence>
<keyword evidence="8 16" id="KW-0378">Hydrolase</keyword>
<keyword evidence="7" id="KW-0964">Secreted</keyword>
<protein>
    <recommendedName>
        <fullName evidence="5 16">Pectinesterase</fullName>
        <ecNumber evidence="5 16">3.1.1.11</ecNumber>
    </recommendedName>
</protein>
<organism evidence="20 21">
    <name type="scientific">Sesamum alatum</name>
    <dbReference type="NCBI Taxonomy" id="300844"/>
    <lineage>
        <taxon>Eukaryota</taxon>
        <taxon>Viridiplantae</taxon>
        <taxon>Streptophyta</taxon>
        <taxon>Embryophyta</taxon>
        <taxon>Tracheophyta</taxon>
        <taxon>Spermatophyta</taxon>
        <taxon>Magnoliopsida</taxon>
        <taxon>eudicotyledons</taxon>
        <taxon>Gunneridae</taxon>
        <taxon>Pentapetalae</taxon>
        <taxon>asterids</taxon>
        <taxon>lamiids</taxon>
        <taxon>Lamiales</taxon>
        <taxon>Pedaliaceae</taxon>
        <taxon>Sesamum</taxon>
    </lineage>
</organism>
<comment type="caution">
    <text evidence="20">The sequence shown here is derived from an EMBL/GenBank/DDBJ whole genome shotgun (WGS) entry which is preliminary data.</text>
</comment>
<feature type="active site" evidence="15">
    <location>
        <position position="445"/>
    </location>
</feature>
<keyword evidence="9 16" id="KW-0063">Aspartyl esterase</keyword>